<protein>
    <submittedName>
        <fullName evidence="2">Uncharacterized protein</fullName>
    </submittedName>
</protein>
<evidence type="ECO:0000313" key="2">
    <source>
        <dbReference type="EMBL" id="CUR62098.1"/>
    </source>
</evidence>
<dbReference type="AlphaFoldDB" id="A0A2P2CJC8"/>
<dbReference type="EMBL" id="CZKB01000027">
    <property type="protein sequence ID" value="CUR62098.1"/>
    <property type="molecule type" value="Genomic_DNA"/>
</dbReference>
<evidence type="ECO:0000256" key="1">
    <source>
        <dbReference type="SAM" id="MobiDB-lite"/>
    </source>
</evidence>
<organism evidence="2">
    <name type="scientific">metagenome</name>
    <dbReference type="NCBI Taxonomy" id="256318"/>
    <lineage>
        <taxon>unclassified sequences</taxon>
        <taxon>metagenomes</taxon>
    </lineage>
</organism>
<sequence length="86" mass="9664">MRTSMARSDSAPLAKESDLTTMHAPEQDLQAFVLGVVSEVPRPFDELLRKVLDRFPVDREEVVAAVWDLVEDEGLVYDASATFRRA</sequence>
<gene>
    <name evidence="2" type="ORF">NOCA170044</name>
</gene>
<reference evidence="2" key="1">
    <citation type="submission" date="2015-08" db="EMBL/GenBank/DDBJ databases">
        <authorList>
            <person name="Babu N.S."/>
            <person name="Beckwith C.J."/>
            <person name="Beseler K.G."/>
            <person name="Brison A."/>
            <person name="Carone J.V."/>
            <person name="Caskin T.P."/>
            <person name="Diamond M."/>
            <person name="Durham M.E."/>
            <person name="Foxe J.M."/>
            <person name="Go M."/>
            <person name="Henderson B.A."/>
            <person name="Jones I.B."/>
            <person name="McGettigan J.A."/>
            <person name="Micheletti S.J."/>
            <person name="Nasrallah M.E."/>
            <person name="Ortiz D."/>
            <person name="Piller C.R."/>
            <person name="Privatt S.R."/>
            <person name="Schneider S.L."/>
            <person name="Sharp S."/>
            <person name="Smith T.C."/>
            <person name="Stanton J.D."/>
            <person name="Ullery H.E."/>
            <person name="Wilson R.J."/>
            <person name="Serrano M.G."/>
            <person name="Buck G."/>
            <person name="Lee V."/>
            <person name="Wang Y."/>
            <person name="Carvalho R."/>
            <person name="Voegtly L."/>
            <person name="Shi R."/>
            <person name="Duckworth R."/>
            <person name="Johnson A."/>
            <person name="Loviza R."/>
            <person name="Walstead R."/>
            <person name="Shah Z."/>
            <person name="Kiflezghi M."/>
            <person name="Wade K."/>
            <person name="Ball S.L."/>
            <person name="Bradley K.W."/>
            <person name="Asai D.J."/>
            <person name="Bowman C.A."/>
            <person name="Russell D.A."/>
            <person name="Pope W.H."/>
            <person name="Jacobs-Sera D."/>
            <person name="Hendrix R.W."/>
            <person name="Hatfull G.F."/>
        </authorList>
    </citation>
    <scope>NUCLEOTIDE SEQUENCE</scope>
</reference>
<accession>A0A2P2CJC8</accession>
<name>A0A2P2CJC8_9ZZZZ</name>
<feature type="region of interest" description="Disordered" evidence="1">
    <location>
        <begin position="1"/>
        <end position="20"/>
    </location>
</feature>
<proteinExistence type="predicted"/>